<evidence type="ECO:0000313" key="2">
    <source>
        <dbReference type="Proteomes" id="UP001550378"/>
    </source>
</evidence>
<dbReference type="RefSeq" id="WP_359656411.1">
    <property type="nucleotide sequence ID" value="NZ_JBEXZP010000131.1"/>
</dbReference>
<dbReference type="Proteomes" id="UP001550378">
    <property type="component" value="Unassembled WGS sequence"/>
</dbReference>
<proteinExistence type="predicted"/>
<name>A0ABV2WC06_9ACTN</name>
<comment type="caution">
    <text evidence="1">The sequence shown here is derived from an EMBL/GenBank/DDBJ whole genome shotgun (WGS) entry which is preliminary data.</text>
</comment>
<organism evidence="1 2">
    <name type="scientific">Streptomyces lavendulocolor</name>
    <dbReference type="NCBI Taxonomy" id="67316"/>
    <lineage>
        <taxon>Bacteria</taxon>
        <taxon>Bacillati</taxon>
        <taxon>Actinomycetota</taxon>
        <taxon>Actinomycetes</taxon>
        <taxon>Kitasatosporales</taxon>
        <taxon>Streptomycetaceae</taxon>
        <taxon>Streptomyces</taxon>
    </lineage>
</organism>
<sequence>MTKGRSYFARWLYQEPGKPMRAATDWTRGRAVGDFNEVSWGKDGHIGPQFHKNTKICIQYKGAATKLCRSLA</sequence>
<evidence type="ECO:0000313" key="1">
    <source>
        <dbReference type="EMBL" id="MEU0710873.1"/>
    </source>
</evidence>
<dbReference type="EMBL" id="JBEXZR010000029">
    <property type="protein sequence ID" value="MEU0710873.1"/>
    <property type="molecule type" value="Genomic_DNA"/>
</dbReference>
<accession>A0ABV2WC06</accession>
<protein>
    <submittedName>
        <fullName evidence="1">Uncharacterized protein</fullName>
    </submittedName>
</protein>
<keyword evidence="2" id="KW-1185">Reference proteome</keyword>
<gene>
    <name evidence="1" type="ORF">ABZ508_26265</name>
</gene>
<reference evidence="1 2" key="1">
    <citation type="submission" date="2024-06" db="EMBL/GenBank/DDBJ databases">
        <title>The Natural Products Discovery Center: Release of the First 8490 Sequenced Strains for Exploring Actinobacteria Biosynthetic Diversity.</title>
        <authorList>
            <person name="Kalkreuter E."/>
            <person name="Kautsar S.A."/>
            <person name="Yang D."/>
            <person name="Bader C.D."/>
            <person name="Teijaro C.N."/>
            <person name="Fluegel L."/>
            <person name="Davis C.M."/>
            <person name="Simpson J.R."/>
            <person name="Lauterbach L."/>
            <person name="Steele A.D."/>
            <person name="Gui C."/>
            <person name="Meng S."/>
            <person name="Li G."/>
            <person name="Viehrig K."/>
            <person name="Ye F."/>
            <person name="Su P."/>
            <person name="Kiefer A.F."/>
            <person name="Nichols A."/>
            <person name="Cepeda A.J."/>
            <person name="Yan W."/>
            <person name="Fan B."/>
            <person name="Jiang Y."/>
            <person name="Adhikari A."/>
            <person name="Zheng C.-J."/>
            <person name="Schuster L."/>
            <person name="Cowan T.M."/>
            <person name="Smanski M.J."/>
            <person name="Chevrette M.G."/>
            <person name="De Carvalho L.P.S."/>
            <person name="Shen B."/>
        </authorList>
    </citation>
    <scope>NUCLEOTIDE SEQUENCE [LARGE SCALE GENOMIC DNA]</scope>
    <source>
        <strain evidence="1 2">NPDC006337</strain>
    </source>
</reference>